<feature type="repeat" description="TPR" evidence="3">
    <location>
        <begin position="127"/>
        <end position="160"/>
    </location>
</feature>
<dbReference type="SUPFAM" id="SSF48452">
    <property type="entry name" value="TPR-like"/>
    <property type="match status" value="1"/>
</dbReference>
<keyword evidence="2 3" id="KW-0802">TPR repeat</keyword>
<dbReference type="Pfam" id="PF13432">
    <property type="entry name" value="TPR_16"/>
    <property type="match status" value="2"/>
</dbReference>
<keyword evidence="5" id="KW-1185">Reference proteome</keyword>
<comment type="caution">
    <text evidence="4">The sequence shown here is derived from an EMBL/GenBank/DDBJ whole genome shotgun (WGS) entry which is preliminary data.</text>
</comment>
<dbReference type="SMART" id="SM00028">
    <property type="entry name" value="TPR"/>
    <property type="match status" value="4"/>
</dbReference>
<dbReference type="EMBL" id="JAPCHZ010000006">
    <property type="protein sequence ID" value="MCW4452947.1"/>
    <property type="molecule type" value="Genomic_DNA"/>
</dbReference>
<dbReference type="PANTHER" id="PTHR44943">
    <property type="entry name" value="CELLULOSE SYNTHASE OPERON PROTEIN C"/>
    <property type="match status" value="1"/>
</dbReference>
<proteinExistence type="predicted"/>
<protein>
    <submittedName>
        <fullName evidence="4">Tetratricopeptide repeat protein</fullName>
    </submittedName>
</protein>
<dbReference type="Proteomes" id="UP001209107">
    <property type="component" value="Unassembled WGS sequence"/>
</dbReference>
<evidence type="ECO:0000256" key="3">
    <source>
        <dbReference type="PROSITE-ProRule" id="PRU00339"/>
    </source>
</evidence>
<evidence type="ECO:0000313" key="5">
    <source>
        <dbReference type="Proteomes" id="UP001209107"/>
    </source>
</evidence>
<accession>A0ABT3JQ91</accession>
<evidence type="ECO:0000256" key="2">
    <source>
        <dbReference type="ARBA" id="ARBA00022803"/>
    </source>
</evidence>
<dbReference type="InterPro" id="IPR011990">
    <property type="entry name" value="TPR-like_helical_dom_sf"/>
</dbReference>
<name>A0ABT3JQ91_9FLAO</name>
<dbReference type="RefSeq" id="WP_265145021.1">
    <property type="nucleotide sequence ID" value="NZ_JAPCHZ010000006.1"/>
</dbReference>
<sequence>MRKIYYLSLFVTNILLAQNAEHAYKKVDEGIELHDAGKYDEALSKYNEALILDKDNSFALYEKAMTLEALKRYDEAVETSKYILKLYPNDDNKTVYVTYGNALDHMGKPDLALKIYDEGLKKHPSYYHLYFNKGITLATSRKNEEAIKAFQASTKLNPNHPGSFNALAVLSSSNRIASILASSRYLILDNKSTRAKGNLDAIISLMNKGVSKQGDNSISLTIDENTLNKVNKKRKSENDFATADVVLSMSAALDFDEKNKNKTDIEKFAEKFKSICGALDETKKNQQGYFWEFLAPYFIEMKNRNLIEPFSNIIFLSANNGHATEYSSLNPDKIDEFYLWSKNYDWK</sequence>
<keyword evidence="1" id="KW-0677">Repeat</keyword>
<reference evidence="4 5" key="1">
    <citation type="submission" date="2022-10" db="EMBL/GenBank/DDBJ databases">
        <title>Kaistella sp. BT-6-1-3.</title>
        <authorList>
            <person name="Ai J."/>
            <person name="Deng Z."/>
        </authorList>
    </citation>
    <scope>NUCLEOTIDE SEQUENCE [LARGE SCALE GENOMIC DNA]</scope>
    <source>
        <strain evidence="4 5">BT6-1-3</strain>
    </source>
</reference>
<evidence type="ECO:0000256" key="1">
    <source>
        <dbReference type="ARBA" id="ARBA00022737"/>
    </source>
</evidence>
<dbReference type="InterPro" id="IPR019734">
    <property type="entry name" value="TPR_rpt"/>
</dbReference>
<organism evidence="4 5">
    <name type="scientific">Kaistella yananensis</name>
    <dbReference type="NCBI Taxonomy" id="2989820"/>
    <lineage>
        <taxon>Bacteria</taxon>
        <taxon>Pseudomonadati</taxon>
        <taxon>Bacteroidota</taxon>
        <taxon>Flavobacteriia</taxon>
        <taxon>Flavobacteriales</taxon>
        <taxon>Weeksellaceae</taxon>
        <taxon>Chryseobacterium group</taxon>
        <taxon>Kaistella</taxon>
    </lineage>
</organism>
<dbReference type="PROSITE" id="PS50005">
    <property type="entry name" value="TPR"/>
    <property type="match status" value="2"/>
</dbReference>
<dbReference type="PANTHER" id="PTHR44943:SF8">
    <property type="entry name" value="TPR REPEAT-CONTAINING PROTEIN MJ0263"/>
    <property type="match status" value="1"/>
</dbReference>
<gene>
    <name evidence="4" type="ORF">OK344_12110</name>
</gene>
<evidence type="ECO:0000313" key="4">
    <source>
        <dbReference type="EMBL" id="MCW4452947.1"/>
    </source>
</evidence>
<dbReference type="InterPro" id="IPR051685">
    <property type="entry name" value="Ycf3/AcsC/BcsC/TPR_MFPF"/>
</dbReference>
<feature type="repeat" description="TPR" evidence="3">
    <location>
        <begin position="23"/>
        <end position="56"/>
    </location>
</feature>
<dbReference type="Gene3D" id="1.25.40.10">
    <property type="entry name" value="Tetratricopeptide repeat domain"/>
    <property type="match status" value="2"/>
</dbReference>